<dbReference type="CDD" id="cd00190">
    <property type="entry name" value="Tryp_SPc"/>
    <property type="match status" value="1"/>
</dbReference>
<dbReference type="InterPro" id="IPR001314">
    <property type="entry name" value="Peptidase_S1A"/>
</dbReference>
<evidence type="ECO:0000256" key="3">
    <source>
        <dbReference type="SAM" id="SignalP"/>
    </source>
</evidence>
<dbReference type="SUPFAM" id="SSF50494">
    <property type="entry name" value="Trypsin-like serine proteases"/>
    <property type="match status" value="1"/>
</dbReference>
<gene>
    <name evidence="5" type="ORF">OG814_34720</name>
</gene>
<proteinExistence type="inferred from homology"/>
<dbReference type="GO" id="GO:0008233">
    <property type="term" value="F:peptidase activity"/>
    <property type="evidence" value="ECO:0007669"/>
    <property type="project" value="UniProtKB-KW"/>
</dbReference>
<dbReference type="InterPro" id="IPR050430">
    <property type="entry name" value="Peptidase_S1"/>
</dbReference>
<sequence length="260" mass="26276">MLLSRSLVAAGIALGVAVAAPAFTGAATAAPKPIVGGEQATSTYSFMGSIQVNGGGHYCGASLISSGWMVTALHCTYGNGALPASSLRVRIGSNDHLSGGTLVGVSQIVRPSNSQSMAGQDIALLRLSSQVSQAPVPITATTPADNSATRLLGWGQTCPQRGCSSSAPRYLKQLDTKVLPDSSCSGMVNSRELCIAGTTSNTACYGDSGGPALVNRNGRLELAGATSRSGSGSDTCGVGGAVYTDLAAWRSWIQEYTGAL</sequence>
<accession>A0ABZ1LKY2</accession>
<evidence type="ECO:0000313" key="5">
    <source>
        <dbReference type="EMBL" id="WTR74076.1"/>
    </source>
</evidence>
<dbReference type="InterPro" id="IPR001254">
    <property type="entry name" value="Trypsin_dom"/>
</dbReference>
<evidence type="ECO:0000256" key="2">
    <source>
        <dbReference type="ARBA" id="ARBA00023157"/>
    </source>
</evidence>
<organism evidence="5 6">
    <name type="scientific">Streptomyces zaomyceticus</name>
    <dbReference type="NCBI Taxonomy" id="68286"/>
    <lineage>
        <taxon>Bacteria</taxon>
        <taxon>Bacillati</taxon>
        <taxon>Actinomycetota</taxon>
        <taxon>Actinomycetes</taxon>
        <taxon>Kitasatosporales</taxon>
        <taxon>Streptomycetaceae</taxon>
        <taxon>Streptomyces</taxon>
    </lineage>
</organism>
<evidence type="ECO:0000259" key="4">
    <source>
        <dbReference type="PROSITE" id="PS50240"/>
    </source>
</evidence>
<reference evidence="5 6" key="1">
    <citation type="submission" date="2022-10" db="EMBL/GenBank/DDBJ databases">
        <title>The complete genomes of actinobacterial strains from the NBC collection.</title>
        <authorList>
            <person name="Joergensen T.S."/>
            <person name="Alvarez Arevalo M."/>
            <person name="Sterndorff E.B."/>
            <person name="Faurdal D."/>
            <person name="Vuksanovic O."/>
            <person name="Mourched A.-S."/>
            <person name="Charusanti P."/>
            <person name="Shaw S."/>
            <person name="Blin K."/>
            <person name="Weber T."/>
        </authorList>
    </citation>
    <scope>NUCLEOTIDE SEQUENCE [LARGE SCALE GENOMIC DNA]</scope>
    <source>
        <strain evidence="5 6">NBC_00123</strain>
    </source>
</reference>
<keyword evidence="2" id="KW-1015">Disulfide bond</keyword>
<keyword evidence="6" id="KW-1185">Reference proteome</keyword>
<dbReference type="PANTHER" id="PTHR24276">
    <property type="entry name" value="POLYSERASE-RELATED"/>
    <property type="match status" value="1"/>
</dbReference>
<feature type="signal peptide" evidence="3">
    <location>
        <begin position="1"/>
        <end position="29"/>
    </location>
</feature>
<protein>
    <submittedName>
        <fullName evidence="5">Serine protease</fullName>
    </submittedName>
</protein>
<dbReference type="PROSITE" id="PS50240">
    <property type="entry name" value="TRYPSIN_DOM"/>
    <property type="match status" value="1"/>
</dbReference>
<dbReference type="InterPro" id="IPR009003">
    <property type="entry name" value="Peptidase_S1_PA"/>
</dbReference>
<dbReference type="Pfam" id="PF00089">
    <property type="entry name" value="Trypsin"/>
    <property type="match status" value="1"/>
</dbReference>
<evidence type="ECO:0000313" key="6">
    <source>
        <dbReference type="Proteomes" id="UP001622594"/>
    </source>
</evidence>
<evidence type="ECO:0000256" key="1">
    <source>
        <dbReference type="ARBA" id="ARBA00007664"/>
    </source>
</evidence>
<keyword evidence="3" id="KW-0732">Signal</keyword>
<dbReference type="RefSeq" id="WP_327160622.1">
    <property type="nucleotide sequence ID" value="NZ_CP108188.1"/>
</dbReference>
<dbReference type="Gene3D" id="2.40.10.10">
    <property type="entry name" value="Trypsin-like serine proteases"/>
    <property type="match status" value="1"/>
</dbReference>
<dbReference type="PANTHER" id="PTHR24276:SF98">
    <property type="entry name" value="FI18310P1-RELATED"/>
    <property type="match status" value="1"/>
</dbReference>
<keyword evidence="5" id="KW-0378">Hydrolase</keyword>
<keyword evidence="5" id="KW-0645">Protease</keyword>
<dbReference type="InterPro" id="IPR043504">
    <property type="entry name" value="Peptidase_S1_PA_chymotrypsin"/>
</dbReference>
<dbReference type="SMART" id="SM00020">
    <property type="entry name" value="Tryp_SPc"/>
    <property type="match status" value="1"/>
</dbReference>
<feature type="domain" description="Peptidase S1" evidence="4">
    <location>
        <begin position="34"/>
        <end position="258"/>
    </location>
</feature>
<dbReference type="PRINTS" id="PR00722">
    <property type="entry name" value="CHYMOTRYPSIN"/>
</dbReference>
<name>A0ABZ1LKY2_9ACTN</name>
<comment type="similarity">
    <text evidence="1">Belongs to the peptidase S1 family.</text>
</comment>
<dbReference type="Proteomes" id="UP001622594">
    <property type="component" value="Chromosome"/>
</dbReference>
<dbReference type="EMBL" id="CP108188">
    <property type="protein sequence ID" value="WTR74076.1"/>
    <property type="molecule type" value="Genomic_DNA"/>
</dbReference>
<feature type="chain" id="PRO_5047510906" evidence="3">
    <location>
        <begin position="30"/>
        <end position="260"/>
    </location>
</feature>
<dbReference type="GO" id="GO:0006508">
    <property type="term" value="P:proteolysis"/>
    <property type="evidence" value="ECO:0007669"/>
    <property type="project" value="UniProtKB-KW"/>
</dbReference>